<reference evidence="1 2" key="1">
    <citation type="submission" date="2019-12" db="EMBL/GenBank/DDBJ databases">
        <authorList>
            <person name="Jiao W.-B."/>
            <person name="Schneeberger K."/>
        </authorList>
    </citation>
    <scope>NUCLEOTIDE SEQUENCE [LARGE SCALE GENOMIC DNA]</scope>
    <source>
        <strain evidence="2">cv. C24</strain>
    </source>
</reference>
<dbReference type="PANTHER" id="PTHR12346:SF23">
    <property type="entry name" value="PAIRED AMPHIPATHIC HELIX SIN3-LIKE PROTEIN-RELATED"/>
    <property type="match status" value="1"/>
</dbReference>
<name>A0A5S9YCE7_ARATH</name>
<evidence type="ECO:0000313" key="1">
    <source>
        <dbReference type="EMBL" id="CAA0408612.1"/>
    </source>
</evidence>
<gene>
    <name evidence="1" type="ORF">C24_LOCUS24999</name>
</gene>
<dbReference type="InterPro" id="IPR039774">
    <property type="entry name" value="Sin3-like"/>
</dbReference>
<dbReference type="EMBL" id="CACSHJ010000096">
    <property type="protein sequence ID" value="CAA0408612.1"/>
    <property type="molecule type" value="Genomic_DNA"/>
</dbReference>
<dbReference type="AlphaFoldDB" id="A0A5S9YCE7"/>
<dbReference type="GO" id="GO:0003714">
    <property type="term" value="F:transcription corepressor activity"/>
    <property type="evidence" value="ECO:0007669"/>
    <property type="project" value="InterPro"/>
</dbReference>
<accession>A0A5S9YCE7</accession>
<evidence type="ECO:0000313" key="2">
    <source>
        <dbReference type="Proteomes" id="UP000434276"/>
    </source>
</evidence>
<dbReference type="Proteomes" id="UP000434276">
    <property type="component" value="Unassembled WGS sequence"/>
</dbReference>
<dbReference type="ExpressionAtlas" id="A0A5S9YCE7">
    <property type="expression patterns" value="differential"/>
</dbReference>
<dbReference type="OrthoDB" id="10265969at2759"/>
<dbReference type="PANTHER" id="PTHR12346">
    <property type="entry name" value="SIN3B-RELATED"/>
    <property type="match status" value="1"/>
</dbReference>
<proteinExistence type="predicted"/>
<organism evidence="1 2">
    <name type="scientific">Arabidopsis thaliana</name>
    <name type="common">Mouse-ear cress</name>
    <dbReference type="NCBI Taxonomy" id="3702"/>
    <lineage>
        <taxon>Eukaryota</taxon>
        <taxon>Viridiplantae</taxon>
        <taxon>Streptophyta</taxon>
        <taxon>Embryophyta</taxon>
        <taxon>Tracheophyta</taxon>
        <taxon>Spermatophyta</taxon>
        <taxon>Magnoliopsida</taxon>
        <taxon>eudicotyledons</taxon>
        <taxon>Gunneridae</taxon>
        <taxon>Pentapetalae</taxon>
        <taxon>rosids</taxon>
        <taxon>malvids</taxon>
        <taxon>Brassicales</taxon>
        <taxon>Brassicaceae</taxon>
        <taxon>Camelineae</taxon>
        <taxon>Arabidopsis</taxon>
    </lineage>
</organism>
<protein>
    <submittedName>
        <fullName evidence="1">Uncharacterized protein</fullName>
    </submittedName>
</protein>
<sequence>MYKCEDQMFEVDILMGALTSVVESAEEVIKGEMKPKDLGGKFYKCVEMLYGGDMFEIVTEDHQRVLPVIVSQLKQKLRHVTAAKENLKSVWKQIIEKFSTKQRGSTAQESQLNVNKYRLCRF</sequence>